<dbReference type="EMBL" id="NHMM01000009">
    <property type="protein sequence ID" value="OUT20028.1"/>
    <property type="molecule type" value="Genomic_DNA"/>
</dbReference>
<comment type="caution">
    <text evidence="9">The sequence shown here is derived from an EMBL/GenBank/DDBJ whole genome shotgun (WGS) entry which is preliminary data.</text>
</comment>
<dbReference type="InterPro" id="IPR018827">
    <property type="entry name" value="YTP1_C"/>
</dbReference>
<evidence type="ECO:0000313" key="9">
    <source>
        <dbReference type="EMBL" id="OUT20028.1"/>
    </source>
</evidence>
<comment type="catalytic activity">
    <reaction evidence="1">
        <text>Thiol-dependent hydrolysis of ester, thioester, amide, peptide and isopeptide bonds formed by the C-terminal Gly of ubiquitin (a 76-residue protein attached to proteins as an intracellular targeting signal).</text>
        <dbReference type="EC" id="3.4.19.12"/>
    </reaction>
</comment>
<keyword evidence="4" id="KW-0645">Protease</keyword>
<feature type="domain" description="USP" evidence="8">
    <location>
        <begin position="112"/>
        <end position="564"/>
    </location>
</feature>
<feature type="transmembrane region" description="Helical" evidence="7">
    <location>
        <begin position="760"/>
        <end position="785"/>
    </location>
</feature>
<evidence type="ECO:0000256" key="3">
    <source>
        <dbReference type="ARBA" id="ARBA00012759"/>
    </source>
</evidence>
<dbReference type="Pfam" id="PF00443">
    <property type="entry name" value="UCH"/>
    <property type="match status" value="1"/>
</dbReference>
<dbReference type="PANTHER" id="PTHR31685">
    <property type="entry name" value="INTEGRAL MEMBRANE PROTEIN (AFU_ORTHOLOGUE AFUA_6G12730)-RELATED"/>
    <property type="match status" value="1"/>
</dbReference>
<feature type="transmembrane region" description="Helical" evidence="7">
    <location>
        <begin position="949"/>
        <end position="966"/>
    </location>
</feature>
<evidence type="ECO:0000256" key="4">
    <source>
        <dbReference type="ARBA" id="ARBA00022670"/>
    </source>
</evidence>
<organism evidence="9 10">
    <name type="scientific">Pichia kudriavzevii</name>
    <name type="common">Yeast</name>
    <name type="synonym">Issatchenkia orientalis</name>
    <dbReference type="NCBI Taxonomy" id="4909"/>
    <lineage>
        <taxon>Eukaryota</taxon>
        <taxon>Fungi</taxon>
        <taxon>Dikarya</taxon>
        <taxon>Ascomycota</taxon>
        <taxon>Saccharomycotina</taxon>
        <taxon>Pichiomycetes</taxon>
        <taxon>Pichiales</taxon>
        <taxon>Pichiaceae</taxon>
        <taxon>Pichia</taxon>
    </lineage>
</organism>
<feature type="compositionally biased region" description="Polar residues" evidence="6">
    <location>
        <begin position="167"/>
        <end position="196"/>
    </location>
</feature>
<reference evidence="9 10" key="1">
    <citation type="submission" date="2017-05" db="EMBL/GenBank/DDBJ databases">
        <title>The Genome Sequence of Candida krusei Ckrusei653.</title>
        <authorList>
            <person name="Cuomo C."/>
            <person name="Forche A."/>
            <person name="Young S."/>
            <person name="Abouelleil A."/>
            <person name="Cao P."/>
            <person name="Chapman S."/>
            <person name="Cusick C."/>
            <person name="Shea T."/>
            <person name="Nusbaum C."/>
            <person name="Birren B."/>
        </authorList>
    </citation>
    <scope>NUCLEOTIDE SEQUENCE [LARGE SCALE GENOMIC DNA]</scope>
    <source>
        <strain evidence="9 10">Ckrusei653</strain>
    </source>
</reference>
<dbReference type="InterPro" id="IPR018200">
    <property type="entry name" value="USP_CS"/>
</dbReference>
<evidence type="ECO:0000256" key="7">
    <source>
        <dbReference type="SAM" id="Phobius"/>
    </source>
</evidence>
<dbReference type="SUPFAM" id="SSF54001">
    <property type="entry name" value="Cysteine proteinases"/>
    <property type="match status" value="1"/>
</dbReference>
<evidence type="ECO:0000256" key="2">
    <source>
        <dbReference type="ARBA" id="ARBA00009085"/>
    </source>
</evidence>
<dbReference type="InterPro" id="IPR001394">
    <property type="entry name" value="Peptidase_C19_UCH"/>
</dbReference>
<keyword evidence="7" id="KW-1133">Transmembrane helix</keyword>
<dbReference type="GO" id="GO:0006508">
    <property type="term" value="P:proteolysis"/>
    <property type="evidence" value="ECO:0007669"/>
    <property type="project" value="UniProtKB-KW"/>
</dbReference>
<dbReference type="Pfam" id="PF10355">
    <property type="entry name" value="Ytp1"/>
    <property type="match status" value="1"/>
</dbReference>
<proteinExistence type="inferred from homology"/>
<accession>A0A1Z8JHH3</accession>
<feature type="transmembrane region" description="Helical" evidence="7">
    <location>
        <begin position="860"/>
        <end position="879"/>
    </location>
</feature>
<feature type="transmembrane region" description="Helical" evidence="7">
    <location>
        <begin position="729"/>
        <end position="748"/>
    </location>
</feature>
<feature type="compositionally biased region" description="Low complexity" evidence="6">
    <location>
        <begin position="57"/>
        <end position="66"/>
    </location>
</feature>
<gene>
    <name evidence="9" type="ORF">CAS74_004761</name>
</gene>
<dbReference type="GO" id="GO:0016579">
    <property type="term" value="P:protein deubiquitination"/>
    <property type="evidence" value="ECO:0007669"/>
    <property type="project" value="InterPro"/>
</dbReference>
<feature type="region of interest" description="Disordered" evidence="6">
    <location>
        <begin position="1"/>
        <end position="72"/>
    </location>
</feature>
<keyword evidence="7" id="KW-0812">Transmembrane</keyword>
<feature type="transmembrane region" description="Helical" evidence="7">
    <location>
        <begin position="986"/>
        <end position="1009"/>
    </location>
</feature>
<evidence type="ECO:0000256" key="5">
    <source>
        <dbReference type="ARBA" id="ARBA00022801"/>
    </source>
</evidence>
<protein>
    <recommendedName>
        <fullName evidence="3">ubiquitinyl hydrolase 1</fullName>
        <ecNumber evidence="3">3.4.19.12</ecNumber>
    </recommendedName>
</protein>
<dbReference type="PROSITE" id="PS50235">
    <property type="entry name" value="USP_3"/>
    <property type="match status" value="1"/>
</dbReference>
<feature type="transmembrane region" description="Helical" evidence="7">
    <location>
        <begin position="689"/>
        <end position="709"/>
    </location>
</feature>
<dbReference type="InterPro" id="IPR038765">
    <property type="entry name" value="Papain-like_cys_pep_sf"/>
</dbReference>
<evidence type="ECO:0000313" key="10">
    <source>
        <dbReference type="Proteomes" id="UP000195871"/>
    </source>
</evidence>
<feature type="region of interest" description="Disordered" evidence="6">
    <location>
        <begin position="151"/>
        <end position="196"/>
    </location>
</feature>
<dbReference type="VEuPathDB" id="FungiDB:C5L36_0A11130"/>
<dbReference type="PANTHER" id="PTHR31685:SF2">
    <property type="entry name" value="PROTEIN YTP1"/>
    <property type="match status" value="1"/>
</dbReference>
<dbReference type="GO" id="GO:0004843">
    <property type="term" value="F:cysteine-type deubiquitinase activity"/>
    <property type="evidence" value="ECO:0007669"/>
    <property type="project" value="UniProtKB-EC"/>
</dbReference>
<dbReference type="PROSITE" id="PS00973">
    <property type="entry name" value="USP_2"/>
    <property type="match status" value="1"/>
</dbReference>
<sequence>MLKRFKSLSTKGTTREKEPEESEKEFVANPAFSKSKAKSNQKPHNKNDTNILKGVTSRSANNSKSSRNAEKDTKLKLMKTTYSSEEISALEFGIINHNDLKLPYGNGSEKLFGIENYGYNCYVTSIFQCLYHTPNFRRAILEYGFAKDKRRKRKFDVPGKNPDQIPQAVSNPPHHSQNQQSGSQDASNQPVQKKGFFSTNKSNEHVEQHEEPLNKMYHQDNFRLSSYQDKKLKRRLTSQYPALKKLEFNYFENSQGNVTLVGLIDDPDASLEWRKRSALIRGPIINLDHGYNEEYGLKAENMFTVLKDAFECIAENKSNTGVLSPYNLIEVLKRENIMFRNAQHQDAHEFLNFLVNNILESLGLQHSEQLITDIFEGELISETKCLSCDNSSFRTESFLDLSVDIEPDSSITNCLKLYSKIEMLNENNKFYCENCYSYQEAAKSIKLKRIPKVIAFHLKRFKYSEQLGRMVKMFYRVEYPKTLRIATTEDDTKLEKLYELYGVVVHIGGGPYHGHYVSLVKTELYGWLLFDDETIEKIDEDFVFKFFGDGTGLSTAYLLFYREIEDEDKYLDEQLYYADSGSDYDSEDHVSELDKTLFSANIEFSFEDDDVECGNSSDFLSLLPHQIPVAATSGVSQIPTPPATPLGYIVPEQQPHCPTQAQAQAHTQSQTIVPTANTVEVPSHRTYAVANRTIVSLGIQVICQIYAFLEALFFRFNDVNGHENSTSRGTAWFMVFFYIGLIVNGLAAKRIQSKVINITYKVLSCAVVLLGLIKLAMSVVAMLGFCYDSHTGQCNAHGIMGMSFIFYGFILSMSLMIPWLRHNNGRYSQEMYDSTVITIWGIINTFTEHRPWEPWSHSDYQHTSMGIIFWCAGMLGMYLSLGKKRNFVPALTLIFTGYAMSEHVQELIISTKVHAFFGIVLMAGGFSRIMEISFLLDDQDEPVDKEIRSFQYLAPFALVLSGVLFMSATEEQLQLVVNMGADHSAYILVIISAACLLQLWILSILQLYLNLATANDSYKQVVEELELSDLEV</sequence>
<comment type="similarity">
    <text evidence="2">Belongs to the peptidase C19 family.</text>
</comment>
<dbReference type="InterPro" id="IPR028889">
    <property type="entry name" value="USP"/>
</dbReference>
<dbReference type="FunFam" id="3.90.70.10:FF:000131">
    <property type="entry name" value="Ubiquitin carboxyl-terminal hydrolase"/>
    <property type="match status" value="1"/>
</dbReference>
<dbReference type="Proteomes" id="UP000195871">
    <property type="component" value="Unassembled WGS sequence"/>
</dbReference>
<keyword evidence="7" id="KW-0472">Membrane</keyword>
<keyword evidence="5" id="KW-0378">Hydrolase</keyword>
<evidence type="ECO:0000256" key="6">
    <source>
        <dbReference type="SAM" id="MobiDB-lite"/>
    </source>
</evidence>
<name>A0A1Z8JHH3_PICKU</name>
<feature type="compositionally biased region" description="Basic residues" evidence="6">
    <location>
        <begin position="35"/>
        <end position="44"/>
    </location>
</feature>
<feature type="transmembrane region" description="Helical" evidence="7">
    <location>
        <begin position="886"/>
        <end position="901"/>
    </location>
</feature>
<dbReference type="EC" id="3.4.19.12" evidence="3"/>
<feature type="transmembrane region" description="Helical" evidence="7">
    <location>
        <begin position="913"/>
        <end position="937"/>
    </location>
</feature>
<dbReference type="Gene3D" id="3.90.70.10">
    <property type="entry name" value="Cysteine proteinases"/>
    <property type="match status" value="2"/>
</dbReference>
<dbReference type="AlphaFoldDB" id="A0A1Z8JHH3"/>
<evidence type="ECO:0000259" key="8">
    <source>
        <dbReference type="PROSITE" id="PS50235"/>
    </source>
</evidence>
<feature type="transmembrane region" description="Helical" evidence="7">
    <location>
        <begin position="797"/>
        <end position="819"/>
    </location>
</feature>
<evidence type="ECO:0000256" key="1">
    <source>
        <dbReference type="ARBA" id="ARBA00000707"/>
    </source>
</evidence>